<organism evidence="2 3">
    <name type="scientific">Polynucleobacter kasalickyi</name>
    <dbReference type="NCBI Taxonomy" id="1938817"/>
    <lineage>
        <taxon>Bacteria</taxon>
        <taxon>Pseudomonadati</taxon>
        <taxon>Pseudomonadota</taxon>
        <taxon>Betaproteobacteria</taxon>
        <taxon>Burkholderiales</taxon>
        <taxon>Burkholderiaceae</taxon>
        <taxon>Polynucleobacter</taxon>
    </lineage>
</organism>
<dbReference type="NCBIfam" id="TIGR02001">
    <property type="entry name" value="gcw_chp"/>
    <property type="match status" value="1"/>
</dbReference>
<proteinExistence type="predicted"/>
<dbReference type="Proteomes" id="UP000192708">
    <property type="component" value="Unassembled WGS sequence"/>
</dbReference>
<reference evidence="2 3" key="1">
    <citation type="submission" date="2017-04" db="EMBL/GenBank/DDBJ databases">
        <authorList>
            <person name="Afonso C.L."/>
            <person name="Miller P.J."/>
            <person name="Scott M.A."/>
            <person name="Spackman E."/>
            <person name="Goraichik I."/>
            <person name="Dimitrov K.M."/>
            <person name="Suarez D.L."/>
            <person name="Swayne D.E."/>
        </authorList>
    </citation>
    <scope>NUCLEOTIDE SEQUENCE [LARGE SCALE GENOMIC DNA]</scope>
    <source>
        <strain evidence="2 3">VK13</strain>
    </source>
</reference>
<feature type="chain" id="PRO_5010700594" evidence="1">
    <location>
        <begin position="25"/>
        <end position="258"/>
    </location>
</feature>
<keyword evidence="1" id="KW-0732">Signal</keyword>
<sequence length="258" mass="27222">MKNKILALSAISAACLMMMSTAMAADEPAVAADPGPVTANVTLGSEYRYRGISQTNSKPTIQGGFDYAHESGFYVGNWNSNISWLSDAAPGSSAPIEMDFYGGYKKEVAEGLTLDGGVLQYYYPTSNYPSASTNPNTTELYVAATYTFATLKYSYAVTDLFGFAGSKGSGYVDLALNYDTGVEGITLNAHVGYQKVAGSANPNASYTDWKLGLTKDLGHGMNVAVAYIGTNADGTVYVSPTGQNLGRGTGFISFTKAF</sequence>
<keyword evidence="3" id="KW-1185">Reference proteome</keyword>
<dbReference type="STRING" id="1938817.SAMN06296008_11058"/>
<dbReference type="InterPro" id="IPR010239">
    <property type="entry name" value="CHP02001"/>
</dbReference>
<gene>
    <name evidence="2" type="ORF">SAMN06296008_11058</name>
</gene>
<evidence type="ECO:0000313" key="2">
    <source>
        <dbReference type="EMBL" id="SMC63581.1"/>
    </source>
</evidence>
<dbReference type="PROSITE" id="PS51257">
    <property type="entry name" value="PROKAR_LIPOPROTEIN"/>
    <property type="match status" value="1"/>
</dbReference>
<accession>A0A1W2AT08</accession>
<evidence type="ECO:0000256" key="1">
    <source>
        <dbReference type="SAM" id="SignalP"/>
    </source>
</evidence>
<feature type="signal peptide" evidence="1">
    <location>
        <begin position="1"/>
        <end position="24"/>
    </location>
</feature>
<protein>
    <submittedName>
        <fullName evidence="2">Uncharacterized protein</fullName>
    </submittedName>
</protein>
<dbReference type="AlphaFoldDB" id="A0A1W2AT08"/>
<dbReference type="OrthoDB" id="9793561at2"/>
<dbReference type="Pfam" id="PF09694">
    <property type="entry name" value="Gcw_chp"/>
    <property type="match status" value="1"/>
</dbReference>
<dbReference type="RefSeq" id="WP_084283973.1">
    <property type="nucleotide sequence ID" value="NZ_FWXJ01000010.1"/>
</dbReference>
<dbReference type="EMBL" id="FWXJ01000010">
    <property type="protein sequence ID" value="SMC63581.1"/>
    <property type="molecule type" value="Genomic_DNA"/>
</dbReference>
<evidence type="ECO:0000313" key="3">
    <source>
        <dbReference type="Proteomes" id="UP000192708"/>
    </source>
</evidence>
<name>A0A1W2AT08_9BURK</name>